<dbReference type="AlphaFoldDB" id="A0A2P5DAC3"/>
<dbReference type="EMBL" id="JXTC01000284">
    <property type="protein sequence ID" value="PON70226.1"/>
    <property type="molecule type" value="Genomic_DNA"/>
</dbReference>
<dbReference type="Gene3D" id="2.60.210.10">
    <property type="entry name" value="Apoptosis, Tumor Necrosis Factor Receptor Associated Protein 2, Chain A"/>
    <property type="match status" value="2"/>
</dbReference>
<dbReference type="Pfam" id="PF22486">
    <property type="entry name" value="MATH_2"/>
    <property type="match status" value="2"/>
</dbReference>
<reference evidence="3" key="1">
    <citation type="submission" date="2016-06" db="EMBL/GenBank/DDBJ databases">
        <title>Parallel loss of symbiosis genes in relatives of nitrogen-fixing non-legume Parasponia.</title>
        <authorList>
            <person name="Van Velzen R."/>
            <person name="Holmer R."/>
            <person name="Bu F."/>
            <person name="Rutten L."/>
            <person name="Van Zeijl A."/>
            <person name="Liu W."/>
            <person name="Santuari L."/>
            <person name="Cao Q."/>
            <person name="Sharma T."/>
            <person name="Shen D."/>
            <person name="Roswanjaya Y."/>
            <person name="Wardhani T."/>
            <person name="Kalhor M.S."/>
            <person name="Jansen J."/>
            <person name="Van den Hoogen J."/>
            <person name="Gungor B."/>
            <person name="Hartog M."/>
            <person name="Hontelez J."/>
            <person name="Verver J."/>
            <person name="Yang W.-C."/>
            <person name="Schijlen E."/>
            <person name="Repin R."/>
            <person name="Schilthuizen M."/>
            <person name="Schranz E."/>
            <person name="Heidstra R."/>
            <person name="Miyata K."/>
            <person name="Fedorova E."/>
            <person name="Kohlen W."/>
            <person name="Bisseling T."/>
            <person name="Smit S."/>
            <person name="Geurts R."/>
        </authorList>
    </citation>
    <scope>NUCLEOTIDE SEQUENCE [LARGE SCALE GENOMIC DNA]</scope>
    <source>
        <strain evidence="3">cv. RG33-2</strain>
    </source>
</reference>
<feature type="domain" description="MATH" evidence="1">
    <location>
        <begin position="6"/>
        <end position="140"/>
    </location>
</feature>
<evidence type="ECO:0000313" key="3">
    <source>
        <dbReference type="Proteomes" id="UP000237000"/>
    </source>
</evidence>
<dbReference type="InterPro" id="IPR008974">
    <property type="entry name" value="TRAF-like"/>
</dbReference>
<dbReference type="PANTHER" id="PTHR46162:SF40">
    <property type="entry name" value="TRAF-LIKE FAMILY PROTEIN"/>
    <property type="match status" value="1"/>
</dbReference>
<proteinExistence type="predicted"/>
<accession>A0A2P5DAC3</accession>
<name>A0A2P5DAC3_TREOI</name>
<feature type="domain" description="MATH" evidence="1">
    <location>
        <begin position="162"/>
        <end position="282"/>
    </location>
</feature>
<comment type="caution">
    <text evidence="2">The sequence shown here is derived from an EMBL/GenBank/DDBJ whole genome shotgun (WGS) entry which is preliminary data.</text>
</comment>
<dbReference type="SMART" id="SM00061">
    <property type="entry name" value="MATH"/>
    <property type="match status" value="2"/>
</dbReference>
<dbReference type="Proteomes" id="UP000237000">
    <property type="component" value="Unassembled WGS sequence"/>
</dbReference>
<evidence type="ECO:0000313" key="2">
    <source>
        <dbReference type="EMBL" id="PON70226.1"/>
    </source>
</evidence>
<dbReference type="PANTHER" id="PTHR46162">
    <property type="entry name" value="TRAF-LIKE FAMILY PROTEIN"/>
    <property type="match status" value="1"/>
</dbReference>
<dbReference type="OrthoDB" id="1194116at2759"/>
<keyword evidence="3" id="KW-1185">Reference proteome</keyword>
<gene>
    <name evidence="2" type="ORF">TorRG33x02_257760</name>
</gene>
<organism evidence="2 3">
    <name type="scientific">Trema orientale</name>
    <name type="common">Charcoal tree</name>
    <name type="synonym">Celtis orientalis</name>
    <dbReference type="NCBI Taxonomy" id="63057"/>
    <lineage>
        <taxon>Eukaryota</taxon>
        <taxon>Viridiplantae</taxon>
        <taxon>Streptophyta</taxon>
        <taxon>Embryophyta</taxon>
        <taxon>Tracheophyta</taxon>
        <taxon>Spermatophyta</taxon>
        <taxon>Magnoliopsida</taxon>
        <taxon>eudicotyledons</taxon>
        <taxon>Gunneridae</taxon>
        <taxon>Pentapetalae</taxon>
        <taxon>rosids</taxon>
        <taxon>fabids</taxon>
        <taxon>Rosales</taxon>
        <taxon>Cannabaceae</taxon>
        <taxon>Trema</taxon>
    </lineage>
</organism>
<evidence type="ECO:0000259" key="1">
    <source>
        <dbReference type="PROSITE" id="PS50144"/>
    </source>
</evidence>
<dbReference type="CDD" id="cd00121">
    <property type="entry name" value="MATH"/>
    <property type="match status" value="2"/>
</dbReference>
<dbReference type="SUPFAM" id="SSF49599">
    <property type="entry name" value="TRAF domain-like"/>
    <property type="match status" value="2"/>
</dbReference>
<sequence>MRQLPPAHYLLKIDGYSFLSNTAEKYVSDVFEAEGYKWRLSFHPNGDKKKNVENYISLYLVIAEVDTLPPCWGVNVNFKLFVYDQIKDRYLTVQDADGAVKRFYAMKTEWGFEKLLSLESFKDPANGYLVNDSCVFGMEVFVIRNTGNWESVSLLNPPLMTNPTFRWEIREFSKLDRESYQSQAVVTLCPKGFHSQKNKSLSIYVRPSTNAFPNKAAFYVVSRVRVLDEVNGKHAERAVGGWYDFTTANSFAHYADFMSLEDLHKSSNAYILRDTLILEVDILIGSQTKVFHKKQSKPTCPLFQFDHKKVLSHQ</sequence>
<protein>
    <submittedName>
        <fullName evidence="2">E3 ubiquitin-protein ligase SIN-like</fullName>
    </submittedName>
</protein>
<dbReference type="STRING" id="63057.A0A2P5DAC3"/>
<dbReference type="PROSITE" id="PS50144">
    <property type="entry name" value="MATH"/>
    <property type="match status" value="2"/>
</dbReference>
<dbReference type="InParanoid" id="A0A2P5DAC3"/>
<dbReference type="InterPro" id="IPR002083">
    <property type="entry name" value="MATH/TRAF_dom"/>
</dbReference>